<name>A0A8T8WH16_9EURY</name>
<dbReference type="RefSeq" id="WP_222608884.1">
    <property type="nucleotide sequence ID" value="NZ_CP081958.1"/>
</dbReference>
<reference evidence="3 4" key="1">
    <citation type="journal article" date="2021" name="Int. J. Syst. Evol. Microbiol.">
        <title>Halobaculum halophilum sp. nov. and Halobaculum salinum sp. nov., isolated from salt lake and saline soil.</title>
        <authorList>
            <person name="Cui H.L."/>
            <person name="Shi X.W."/>
            <person name="Yin X.M."/>
            <person name="Yang X.Y."/>
            <person name="Hou J."/>
            <person name="Zhu L."/>
        </authorList>
    </citation>
    <scope>NUCLEOTIDE SEQUENCE [LARGE SCALE GENOMIC DNA]</scope>
    <source>
        <strain evidence="3 4">NBRC 109044</strain>
    </source>
</reference>
<proteinExistence type="predicted"/>
<keyword evidence="1" id="KW-0863">Zinc-finger</keyword>
<evidence type="ECO:0000313" key="4">
    <source>
        <dbReference type="Proteomes" id="UP000826254"/>
    </source>
</evidence>
<accession>A0A8T8WH16</accession>
<dbReference type="InterPro" id="IPR007527">
    <property type="entry name" value="Znf_SWIM"/>
</dbReference>
<dbReference type="PROSITE" id="PS50966">
    <property type="entry name" value="ZF_SWIM"/>
    <property type="match status" value="1"/>
</dbReference>
<dbReference type="GO" id="GO:0008270">
    <property type="term" value="F:zinc ion binding"/>
    <property type="evidence" value="ECO:0007669"/>
    <property type="project" value="UniProtKB-KW"/>
</dbReference>
<dbReference type="GeneID" id="67178442"/>
<keyword evidence="1" id="KW-0479">Metal-binding</keyword>
<keyword evidence="4" id="KW-1185">Reference proteome</keyword>
<keyword evidence="1" id="KW-0862">Zinc</keyword>
<evidence type="ECO:0000313" key="3">
    <source>
        <dbReference type="EMBL" id="QZP39086.1"/>
    </source>
</evidence>
<dbReference type="Proteomes" id="UP000826254">
    <property type="component" value="Chromosome"/>
</dbReference>
<sequence>MATAGELRPPVVAEIITLHGDRGRRAIEAVAEGRVKRYRDFTVVVGYREEHVVEDGGCDCRDATYNLDTSDPSERCWHALAVDIAERVGRVDHHDMWYSDVAEFL</sequence>
<dbReference type="KEGG" id="hmp:K6T50_09830"/>
<organism evidence="3 4">
    <name type="scientific">Halobaculum magnesiiphilum</name>
    <dbReference type="NCBI Taxonomy" id="1017351"/>
    <lineage>
        <taxon>Archaea</taxon>
        <taxon>Methanobacteriati</taxon>
        <taxon>Methanobacteriota</taxon>
        <taxon>Stenosarchaea group</taxon>
        <taxon>Halobacteria</taxon>
        <taxon>Halobacteriales</taxon>
        <taxon>Haloferacaceae</taxon>
        <taxon>Halobaculum</taxon>
    </lineage>
</organism>
<evidence type="ECO:0000256" key="1">
    <source>
        <dbReference type="PROSITE-ProRule" id="PRU00325"/>
    </source>
</evidence>
<gene>
    <name evidence="3" type="ORF">K6T50_09830</name>
</gene>
<evidence type="ECO:0000259" key="2">
    <source>
        <dbReference type="PROSITE" id="PS50966"/>
    </source>
</evidence>
<dbReference type="EMBL" id="CP081958">
    <property type="protein sequence ID" value="QZP39086.1"/>
    <property type="molecule type" value="Genomic_DNA"/>
</dbReference>
<dbReference type="AlphaFoldDB" id="A0A8T8WH16"/>
<protein>
    <recommendedName>
        <fullName evidence="2">SWIM-type domain-containing protein</fullName>
    </recommendedName>
</protein>
<feature type="domain" description="SWIM-type" evidence="2">
    <location>
        <begin position="41"/>
        <end position="87"/>
    </location>
</feature>